<dbReference type="SUPFAM" id="SSF48498">
    <property type="entry name" value="Tetracyclin repressor-like, C-terminal domain"/>
    <property type="match status" value="1"/>
</dbReference>
<dbReference type="PANTHER" id="PTHR30055">
    <property type="entry name" value="HTH-TYPE TRANSCRIPTIONAL REGULATOR RUTR"/>
    <property type="match status" value="1"/>
</dbReference>
<feature type="DNA-binding region" description="H-T-H motif" evidence="2">
    <location>
        <begin position="28"/>
        <end position="47"/>
    </location>
</feature>
<evidence type="ECO:0000259" key="3">
    <source>
        <dbReference type="PROSITE" id="PS50977"/>
    </source>
</evidence>
<dbReference type="PROSITE" id="PS50977">
    <property type="entry name" value="HTH_TETR_2"/>
    <property type="match status" value="1"/>
</dbReference>
<dbReference type="PANTHER" id="PTHR30055:SF146">
    <property type="entry name" value="HTH-TYPE TRANSCRIPTIONAL DUAL REGULATOR CECR"/>
    <property type="match status" value="1"/>
</dbReference>
<dbReference type="SUPFAM" id="SSF46689">
    <property type="entry name" value="Homeodomain-like"/>
    <property type="match status" value="1"/>
</dbReference>
<dbReference type="GO" id="GO:0000976">
    <property type="term" value="F:transcription cis-regulatory region binding"/>
    <property type="evidence" value="ECO:0007669"/>
    <property type="project" value="TreeGrafter"/>
</dbReference>
<dbReference type="Pfam" id="PF00440">
    <property type="entry name" value="TetR_N"/>
    <property type="match status" value="1"/>
</dbReference>
<dbReference type="PRINTS" id="PR00455">
    <property type="entry name" value="HTHTETR"/>
</dbReference>
<dbReference type="AlphaFoldDB" id="A0A7V1D1Y7"/>
<evidence type="ECO:0000256" key="1">
    <source>
        <dbReference type="ARBA" id="ARBA00023125"/>
    </source>
</evidence>
<evidence type="ECO:0000313" key="4">
    <source>
        <dbReference type="EMBL" id="HEA18421.1"/>
    </source>
</evidence>
<organism evidence="4">
    <name type="scientific">Pseudoalteromonas prydzensis</name>
    <dbReference type="NCBI Taxonomy" id="182141"/>
    <lineage>
        <taxon>Bacteria</taxon>
        <taxon>Pseudomonadati</taxon>
        <taxon>Pseudomonadota</taxon>
        <taxon>Gammaproteobacteria</taxon>
        <taxon>Alteromonadales</taxon>
        <taxon>Pseudoalteromonadaceae</taxon>
        <taxon>Pseudoalteromonas</taxon>
    </lineage>
</organism>
<reference evidence="4" key="1">
    <citation type="journal article" date="2020" name="mSystems">
        <title>Genome- and Community-Level Interaction Insights into Carbon Utilization and Element Cycling Functions of Hydrothermarchaeota in Hydrothermal Sediment.</title>
        <authorList>
            <person name="Zhou Z."/>
            <person name="Liu Y."/>
            <person name="Xu W."/>
            <person name="Pan J."/>
            <person name="Luo Z.H."/>
            <person name="Li M."/>
        </authorList>
    </citation>
    <scope>NUCLEOTIDE SEQUENCE [LARGE SCALE GENOMIC DNA]</scope>
    <source>
        <strain evidence="4">HyVt-346</strain>
    </source>
</reference>
<dbReference type="InterPro" id="IPR036271">
    <property type="entry name" value="Tet_transcr_reg_TetR-rel_C_sf"/>
</dbReference>
<keyword evidence="1 2" id="KW-0238">DNA-binding</keyword>
<dbReference type="GO" id="GO:0003700">
    <property type="term" value="F:DNA-binding transcription factor activity"/>
    <property type="evidence" value="ECO:0007669"/>
    <property type="project" value="TreeGrafter"/>
</dbReference>
<dbReference type="Gene3D" id="1.10.357.10">
    <property type="entry name" value="Tetracycline Repressor, domain 2"/>
    <property type="match status" value="1"/>
</dbReference>
<dbReference type="InterPro" id="IPR001647">
    <property type="entry name" value="HTH_TetR"/>
</dbReference>
<evidence type="ECO:0000256" key="2">
    <source>
        <dbReference type="PROSITE-ProRule" id="PRU00335"/>
    </source>
</evidence>
<protein>
    <submittedName>
        <fullName evidence="4">TetR/AcrR family transcriptional regulator</fullName>
    </submittedName>
</protein>
<name>A0A7V1D1Y7_9GAMM</name>
<dbReference type="Pfam" id="PF14246">
    <property type="entry name" value="TetR_C_7"/>
    <property type="match status" value="1"/>
</dbReference>
<gene>
    <name evidence="4" type="ORF">ENH88_18660</name>
</gene>
<feature type="domain" description="HTH tetR-type" evidence="3">
    <location>
        <begin position="5"/>
        <end position="65"/>
    </location>
</feature>
<dbReference type="Proteomes" id="UP000886188">
    <property type="component" value="Unassembled WGS sequence"/>
</dbReference>
<dbReference type="InterPro" id="IPR009057">
    <property type="entry name" value="Homeodomain-like_sf"/>
</dbReference>
<dbReference type="RefSeq" id="WP_304184594.1">
    <property type="nucleotide sequence ID" value="NZ_DRGM01000185.1"/>
</dbReference>
<dbReference type="InterPro" id="IPR039536">
    <property type="entry name" value="TetR_C_Proteobacteria"/>
</dbReference>
<comment type="caution">
    <text evidence="4">The sequence shown here is derived from an EMBL/GenBank/DDBJ whole genome shotgun (WGS) entry which is preliminary data.</text>
</comment>
<dbReference type="EMBL" id="DRGM01000185">
    <property type="protein sequence ID" value="HEA18421.1"/>
    <property type="molecule type" value="Genomic_DNA"/>
</dbReference>
<proteinExistence type="predicted"/>
<dbReference type="InterPro" id="IPR050109">
    <property type="entry name" value="HTH-type_TetR-like_transc_reg"/>
</dbReference>
<accession>A0A7V1D1Y7</accession>
<sequence length="200" mass="22760">MEPNNTKQNDVLCVAIEEFAQRGLVGTTMEAIAKKANVSKRTLYKHYANKQALFDDVVLLLLSRIEQLQNYHYRSDVPIYEQLKDLARLSLSLGSDEDYLTLSRIVIIESMRDKQQAARLEAKFLDCGKGLQGWFAQAHAAGVLNDIPADIAAAFFYGGLKKMAYWEQVIQWKPALDEEKIEQLIDLTSRFFISGIKLQE</sequence>
<dbReference type="Gene3D" id="1.10.10.60">
    <property type="entry name" value="Homeodomain-like"/>
    <property type="match status" value="1"/>
</dbReference>